<dbReference type="PROSITE" id="PS51257">
    <property type="entry name" value="PROKAR_LIPOPROTEIN"/>
    <property type="match status" value="1"/>
</dbReference>
<accession>A0A1G9PER4</accession>
<dbReference type="InterPro" id="IPR009003">
    <property type="entry name" value="Peptidase_S1_PA"/>
</dbReference>
<evidence type="ECO:0000259" key="4">
    <source>
        <dbReference type="Pfam" id="PF00089"/>
    </source>
</evidence>
<dbReference type="OrthoDB" id="3507155at2"/>
<gene>
    <name evidence="5" type="ORF">SAMN05444921_102451</name>
</gene>
<dbReference type="SUPFAM" id="SSF50494">
    <property type="entry name" value="Trypsin-like serine proteases"/>
    <property type="match status" value="1"/>
</dbReference>
<dbReference type="PANTHER" id="PTHR15462:SF8">
    <property type="entry name" value="SERINE PROTEASE"/>
    <property type="match status" value="1"/>
</dbReference>
<dbReference type="RefSeq" id="WP_093652618.1">
    <property type="nucleotide sequence ID" value="NZ_FNHI01000002.1"/>
</dbReference>
<sequence>MLWNRRTLWSGAVVLAAAAACAAPTHSASPHAPDEPPPRAAAPSPQTSAVPSAGLSWVGVLLDDEDHWCTASVVDSPRGNVVATTAHCVFEYGTYASDFSFAPGFRGGGKGSSPHGTWKIAAIRVDDRWRKEGDEAFDYAFLTLEPDARGRQVQDVVGAARPEWSSGPGRRVTVVGYPNADHNPANRPIACTTDARHDADQPPEMLRIECAGFWDGTSGSPWLADHVGPGRPGRVIGVLSGGDTDTESTAVLFGARARALYEKAAGAGVGRGPAD</sequence>
<dbReference type="Proteomes" id="UP000199063">
    <property type="component" value="Unassembled WGS sequence"/>
</dbReference>
<feature type="domain" description="Peptidase S1" evidence="4">
    <location>
        <begin position="56"/>
        <end position="248"/>
    </location>
</feature>
<name>A0A1G9PER4_9ACTN</name>
<evidence type="ECO:0000256" key="1">
    <source>
        <dbReference type="ARBA" id="ARBA00022729"/>
    </source>
</evidence>
<dbReference type="GeneID" id="40828398"/>
<keyword evidence="6" id="KW-1185">Reference proteome</keyword>
<reference evidence="6" key="1">
    <citation type="submission" date="2016-10" db="EMBL/GenBank/DDBJ databases">
        <authorList>
            <person name="Varghese N."/>
            <person name="Submissions S."/>
        </authorList>
    </citation>
    <scope>NUCLEOTIDE SEQUENCE [LARGE SCALE GENOMIC DNA]</scope>
    <source>
        <strain evidence="6">CGMCC 4.7042</strain>
    </source>
</reference>
<feature type="chain" id="PRO_5039472740" evidence="3">
    <location>
        <begin position="23"/>
        <end position="275"/>
    </location>
</feature>
<dbReference type="InterPro" id="IPR001254">
    <property type="entry name" value="Trypsin_dom"/>
</dbReference>
<dbReference type="PANTHER" id="PTHR15462">
    <property type="entry name" value="SERINE PROTEASE"/>
    <property type="match status" value="1"/>
</dbReference>
<feature type="signal peptide" evidence="3">
    <location>
        <begin position="1"/>
        <end position="22"/>
    </location>
</feature>
<evidence type="ECO:0000313" key="6">
    <source>
        <dbReference type="Proteomes" id="UP000199063"/>
    </source>
</evidence>
<dbReference type="Pfam" id="PF00089">
    <property type="entry name" value="Trypsin"/>
    <property type="match status" value="1"/>
</dbReference>
<evidence type="ECO:0000256" key="3">
    <source>
        <dbReference type="SAM" id="SignalP"/>
    </source>
</evidence>
<proteinExistence type="predicted"/>
<dbReference type="InterPro" id="IPR043504">
    <property type="entry name" value="Peptidase_S1_PA_chymotrypsin"/>
</dbReference>
<protein>
    <submittedName>
        <fullName evidence="5">V8-like Glu-specific endopeptidase</fullName>
    </submittedName>
</protein>
<dbReference type="STRING" id="1196353.SAMN05444921_102451"/>
<organism evidence="5 6">
    <name type="scientific">Streptomyces wuyuanensis</name>
    <dbReference type="NCBI Taxonomy" id="1196353"/>
    <lineage>
        <taxon>Bacteria</taxon>
        <taxon>Bacillati</taxon>
        <taxon>Actinomycetota</taxon>
        <taxon>Actinomycetes</taxon>
        <taxon>Kitasatosporales</taxon>
        <taxon>Streptomycetaceae</taxon>
        <taxon>Streptomyces</taxon>
    </lineage>
</organism>
<dbReference type="GO" id="GO:0006508">
    <property type="term" value="P:proteolysis"/>
    <property type="evidence" value="ECO:0007669"/>
    <property type="project" value="InterPro"/>
</dbReference>
<evidence type="ECO:0000256" key="2">
    <source>
        <dbReference type="SAM" id="MobiDB-lite"/>
    </source>
</evidence>
<dbReference type="AlphaFoldDB" id="A0A1G9PER4"/>
<keyword evidence="1 3" id="KW-0732">Signal</keyword>
<dbReference type="Gene3D" id="2.40.10.10">
    <property type="entry name" value="Trypsin-like serine proteases"/>
    <property type="match status" value="2"/>
</dbReference>
<dbReference type="GO" id="GO:0004252">
    <property type="term" value="F:serine-type endopeptidase activity"/>
    <property type="evidence" value="ECO:0007669"/>
    <property type="project" value="InterPro"/>
</dbReference>
<evidence type="ECO:0000313" key="5">
    <source>
        <dbReference type="EMBL" id="SDL97043.1"/>
    </source>
</evidence>
<feature type="region of interest" description="Disordered" evidence="2">
    <location>
        <begin position="25"/>
        <end position="50"/>
    </location>
</feature>
<dbReference type="EMBL" id="FNHI01000002">
    <property type="protein sequence ID" value="SDL97043.1"/>
    <property type="molecule type" value="Genomic_DNA"/>
</dbReference>
<dbReference type="InterPro" id="IPR050966">
    <property type="entry name" value="Glutamyl_endopeptidase"/>
</dbReference>